<evidence type="ECO:0000256" key="1">
    <source>
        <dbReference type="ARBA" id="ARBA00004141"/>
    </source>
</evidence>
<dbReference type="Proteomes" id="UP000580654">
    <property type="component" value="Unassembled WGS sequence"/>
</dbReference>
<sequence>MAGRAEGKARAGGLGEMDGVEWLGVVAGILTTVSFVPQVLRTHRTRSARDLSMPMLLLFNTGVMLWLAYGLMIGSQGLIIANGATMMLSAYILAMKLRFG</sequence>
<keyword evidence="2 5" id="KW-0812">Transmembrane</keyword>
<dbReference type="EMBL" id="JACIJD010000005">
    <property type="protein sequence ID" value="MBB5693394.1"/>
    <property type="molecule type" value="Genomic_DNA"/>
</dbReference>
<dbReference type="Pfam" id="PF04193">
    <property type="entry name" value="PQ-loop"/>
    <property type="match status" value="1"/>
</dbReference>
<dbReference type="InterPro" id="IPR047662">
    <property type="entry name" value="SemiSWEET"/>
</dbReference>
<dbReference type="AlphaFoldDB" id="A0A840YHP9"/>
<organism evidence="6 7">
    <name type="scientific">Muricoccus pecuniae</name>
    <dbReference type="NCBI Taxonomy" id="693023"/>
    <lineage>
        <taxon>Bacteria</taxon>
        <taxon>Pseudomonadati</taxon>
        <taxon>Pseudomonadota</taxon>
        <taxon>Alphaproteobacteria</taxon>
        <taxon>Acetobacterales</taxon>
        <taxon>Roseomonadaceae</taxon>
        <taxon>Muricoccus</taxon>
    </lineage>
</organism>
<evidence type="ECO:0000256" key="4">
    <source>
        <dbReference type="ARBA" id="ARBA00023136"/>
    </source>
</evidence>
<accession>A0A840YHP9</accession>
<keyword evidence="7" id="KW-1185">Reference proteome</keyword>
<evidence type="ECO:0000256" key="3">
    <source>
        <dbReference type="ARBA" id="ARBA00022989"/>
    </source>
</evidence>
<gene>
    <name evidence="6" type="ORF">FHS87_001423</name>
</gene>
<proteinExistence type="predicted"/>
<feature type="transmembrane region" description="Helical" evidence="5">
    <location>
        <begin position="52"/>
        <end position="71"/>
    </location>
</feature>
<dbReference type="NCBIfam" id="NF037968">
    <property type="entry name" value="SemiSWEET_2"/>
    <property type="match status" value="1"/>
</dbReference>
<dbReference type="InterPro" id="IPR006603">
    <property type="entry name" value="PQ-loop_rpt"/>
</dbReference>
<evidence type="ECO:0000313" key="7">
    <source>
        <dbReference type="Proteomes" id="UP000580654"/>
    </source>
</evidence>
<dbReference type="RefSeq" id="WP_246418154.1">
    <property type="nucleotide sequence ID" value="NZ_JACIJD010000005.1"/>
</dbReference>
<dbReference type="GO" id="GO:0016020">
    <property type="term" value="C:membrane"/>
    <property type="evidence" value="ECO:0007669"/>
    <property type="project" value="UniProtKB-SubCell"/>
</dbReference>
<comment type="subcellular location">
    <subcellularLocation>
        <location evidence="1">Membrane</location>
        <topology evidence="1">Multi-pass membrane protein</topology>
    </subcellularLocation>
</comment>
<comment type="caution">
    <text evidence="6">The sequence shown here is derived from an EMBL/GenBank/DDBJ whole genome shotgun (WGS) entry which is preliminary data.</text>
</comment>
<feature type="transmembrane region" description="Helical" evidence="5">
    <location>
        <begin position="77"/>
        <end position="94"/>
    </location>
</feature>
<evidence type="ECO:0000256" key="2">
    <source>
        <dbReference type="ARBA" id="ARBA00022692"/>
    </source>
</evidence>
<dbReference type="GO" id="GO:0051119">
    <property type="term" value="F:sugar transmembrane transporter activity"/>
    <property type="evidence" value="ECO:0007669"/>
    <property type="project" value="InterPro"/>
</dbReference>
<keyword evidence="4 5" id="KW-0472">Membrane</keyword>
<name>A0A840YHP9_9PROT</name>
<dbReference type="Gene3D" id="1.20.1280.290">
    <property type="match status" value="1"/>
</dbReference>
<evidence type="ECO:0000256" key="5">
    <source>
        <dbReference type="SAM" id="Phobius"/>
    </source>
</evidence>
<protein>
    <submittedName>
        <fullName evidence="6">MtN3 and saliva related transmembrane protein</fullName>
    </submittedName>
</protein>
<keyword evidence="3 5" id="KW-1133">Transmembrane helix</keyword>
<reference evidence="6 7" key="1">
    <citation type="submission" date="2020-08" db="EMBL/GenBank/DDBJ databases">
        <title>Genomic Encyclopedia of Type Strains, Phase IV (KMG-IV): sequencing the most valuable type-strain genomes for metagenomic binning, comparative biology and taxonomic classification.</title>
        <authorList>
            <person name="Goeker M."/>
        </authorList>
    </citation>
    <scope>NUCLEOTIDE SEQUENCE [LARGE SCALE GENOMIC DNA]</scope>
    <source>
        <strain evidence="6 7">DSM 25622</strain>
    </source>
</reference>
<evidence type="ECO:0000313" key="6">
    <source>
        <dbReference type="EMBL" id="MBB5693394.1"/>
    </source>
</evidence>